<dbReference type="AlphaFoldDB" id="C5CJL8"/>
<sequence length="77" mass="8424">MNTLLPTDADTFRKDAVVTELFGDAALHCFHAIDGAQTSAAEYLEAKNGRLKLDVPHVRDELKVEMVGTVPEAWGLL</sequence>
<accession>C5CJL8</accession>
<proteinExistence type="predicted"/>
<name>C5CJL8_VARPS</name>
<dbReference type="STRING" id="543728.Vapar_2445"/>
<dbReference type="HOGENOM" id="CLU_2637043_0_0_4"/>
<dbReference type="KEGG" id="vap:Vapar_2445"/>
<evidence type="ECO:0000313" key="1">
    <source>
        <dbReference type="EMBL" id="ACS19071.1"/>
    </source>
</evidence>
<gene>
    <name evidence="1" type="ordered locus">Vapar_2445</name>
</gene>
<protein>
    <submittedName>
        <fullName evidence="1">Uncharacterized protein</fullName>
    </submittedName>
</protein>
<dbReference type="EMBL" id="CP001635">
    <property type="protein sequence ID" value="ACS19071.1"/>
    <property type="molecule type" value="Genomic_DNA"/>
</dbReference>
<reference evidence="1" key="1">
    <citation type="submission" date="2009-06" db="EMBL/GenBank/DDBJ databases">
        <title>Complete sequence of chromosome 1 of Variovorax paradoxus S110.</title>
        <authorList>
            <consortium name="US DOE Joint Genome Institute"/>
            <person name="Lucas S."/>
            <person name="Copeland A."/>
            <person name="Lapidus A."/>
            <person name="Glavina del Rio T."/>
            <person name="Tice H."/>
            <person name="Bruce D."/>
            <person name="Goodwin L."/>
            <person name="Pitluck S."/>
            <person name="Chertkov O."/>
            <person name="Brettin T."/>
            <person name="Detter J.C."/>
            <person name="Han C."/>
            <person name="Larimer F."/>
            <person name="Land M."/>
            <person name="Hauser L."/>
            <person name="Kyrpides N."/>
            <person name="Ovchinnikova G."/>
            <person name="Orwin P."/>
            <person name="Leadbetter J.R."/>
            <person name="Spain J.C."/>
            <person name="Han J.I."/>
        </authorList>
    </citation>
    <scope>NUCLEOTIDE SEQUENCE</scope>
    <source>
        <strain evidence="1">S110</strain>
    </source>
</reference>
<organism evidence="1">
    <name type="scientific">Variovorax paradoxus (strain S110)</name>
    <dbReference type="NCBI Taxonomy" id="543728"/>
    <lineage>
        <taxon>Bacteria</taxon>
        <taxon>Pseudomonadati</taxon>
        <taxon>Pseudomonadota</taxon>
        <taxon>Betaproteobacteria</taxon>
        <taxon>Burkholderiales</taxon>
        <taxon>Comamonadaceae</taxon>
        <taxon>Variovorax</taxon>
    </lineage>
</organism>